<gene>
    <name evidence="4" type="ORF">E2I14_15270</name>
</gene>
<dbReference type="InterPro" id="IPR036116">
    <property type="entry name" value="FN3_sf"/>
</dbReference>
<dbReference type="Proteomes" id="UP000294829">
    <property type="component" value="Unassembled WGS sequence"/>
</dbReference>
<comment type="caution">
    <text evidence="4">The sequence shown here is derived from an EMBL/GenBank/DDBJ whole genome shotgun (WGS) entry which is preliminary data.</text>
</comment>
<dbReference type="SUPFAM" id="SSF49265">
    <property type="entry name" value="Fibronectin type III"/>
    <property type="match status" value="1"/>
</dbReference>
<reference evidence="4 5" key="1">
    <citation type="submission" date="2019-03" db="EMBL/GenBank/DDBJ databases">
        <title>Sapientia aquatica gen. nov., sp. nov., isolated from a crater lake.</title>
        <authorList>
            <person name="Felfoldi T."/>
            <person name="Szabo A."/>
            <person name="Toth E."/>
            <person name="Schumann P."/>
            <person name="Keki Z."/>
            <person name="Marialigeti K."/>
            <person name="Mathe I."/>
        </authorList>
    </citation>
    <scope>NUCLEOTIDE SEQUENCE [LARGE SCALE GENOMIC DNA]</scope>
    <source>
        <strain evidence="4 5">SA-152</strain>
    </source>
</reference>
<feature type="domain" description="Tip attachment protein J HDII-ins2" evidence="3">
    <location>
        <begin position="105"/>
        <end position="231"/>
    </location>
</feature>
<dbReference type="InterPro" id="IPR032876">
    <property type="entry name" value="J_dom"/>
</dbReference>
<dbReference type="InterPro" id="IPR013783">
    <property type="entry name" value="Ig-like_fold"/>
</dbReference>
<feature type="domain" description="Tip attachment protein J" evidence="2">
    <location>
        <begin position="373"/>
        <end position="532"/>
    </location>
</feature>
<organism evidence="4 5">
    <name type="scientific">Sapientia aquatica</name>
    <dbReference type="NCBI Taxonomy" id="1549640"/>
    <lineage>
        <taxon>Bacteria</taxon>
        <taxon>Pseudomonadati</taxon>
        <taxon>Pseudomonadota</taxon>
        <taxon>Betaproteobacteria</taxon>
        <taxon>Burkholderiales</taxon>
        <taxon>Oxalobacteraceae</taxon>
        <taxon>Sapientia</taxon>
    </lineage>
</organism>
<dbReference type="Pfam" id="PF24801">
    <property type="entry name" value="FNIII-A_GpJ"/>
    <property type="match status" value="1"/>
</dbReference>
<evidence type="ECO:0000256" key="1">
    <source>
        <dbReference type="SAM" id="MobiDB-lite"/>
    </source>
</evidence>
<feature type="compositionally biased region" description="Gly residues" evidence="1">
    <location>
        <begin position="17"/>
        <end position="28"/>
    </location>
</feature>
<dbReference type="PANTHER" id="PTHR36251">
    <property type="entry name" value="FELS-1 PROPHAGE HOST SPECIFICITY PROTEIN-RELATED"/>
    <property type="match status" value="1"/>
</dbReference>
<accession>A0A4R5VWD6</accession>
<dbReference type="RefSeq" id="WP_133330074.1">
    <property type="nucleotide sequence ID" value="NZ_SMYL01000009.1"/>
</dbReference>
<dbReference type="InterPro" id="IPR055385">
    <property type="entry name" value="GpJ_HDII-ins2"/>
</dbReference>
<dbReference type="EMBL" id="SMYL01000009">
    <property type="protein sequence ID" value="TDK63559.1"/>
    <property type="molecule type" value="Genomic_DNA"/>
</dbReference>
<feature type="region of interest" description="Disordered" evidence="1">
    <location>
        <begin position="1"/>
        <end position="30"/>
    </location>
</feature>
<evidence type="ECO:0000313" key="5">
    <source>
        <dbReference type="Proteomes" id="UP000294829"/>
    </source>
</evidence>
<sequence length="1393" mass="144274">MKSHKNKKNIPSENIVGAGGGGKGGGSSGANIAPDNLSSVSSARVLFAVGEGEMGGLWTGDAKSIRINNTQLQNPSGTYNFNNVIWNVNTGTPSQTYIPGFSAAENYFSVGTEVFSYSPVTVTTSGPNIDAMRMDIQIPALSIQSSSTGDVKGSSVSFYFQTKLSTGGTWTTVKNVTETGKCSSPQIISYRIPRPTSAGIWQVKVVRTSPDDSGTLIQDRTIVNGYTEIQDVQLAYANTCVLGVQVDAKSIGTSVPTFSADWYGRKVRIPNNYDPVTRIYTGSWTGTFGATKYYTNNPAWIVFDMLTEARAGLGLADSQIDKFSFYNASVYCDAGIQYTSGGVYVTGGVSDGAGGHEPRYTFNGVINQRLGSWDALQQVASIMHGRLFTTGQLIKLVIDQPGSPVALITNSNVINDGNTDFTYSTPSATTRFNACRVTFNDPAYNYQVKDILYNDTSTGEAYLQTDINGFGITSEGQARRLSKWVVDTSLYSTLTVAFKVSFEHAALEPFDIIKLMDTNVAGVNQETRIVSISGTSVTFDRPITVGTGTWTVDAVGSDGITIETRTITSTGTTSATHTVSSALTGAKNSAAIITGAVGAQYFRILSIKESKPFEYDVTATQYDSAKFARIEGGIAVATSPFFSNPNQTSVSPVSGFSYAQVSALQPDGSVGRYLDVEWAPVSTDYVVRYGVNWNKDDNPITDLGNNILQPRVRIPLTTDGTYLINVIAYNSFGKASAQATGTYTATLSAPSGISPLPNVTSLQTVAGSTTVWTGPDLTVSWVAGVNTTASTLKDYQVTLVNSGTSSLFKTFYTTSTNFAYKFADNASDNGGTPVRNIAVTVKERDAGNLLTAGTAVTLINSAPAVPTSITATGMQNGVAVSWAATASTNTIAGYIVWASQTNAFTPSSANVVYQGSATAFIHANLATSAVWYYKVAAYDIFGVNLSGTGLNVSSQYTATATAAVGILGVTSLPGSGTEGMVVFNTTDGQLYRYHSGAWTLAVPAVNVTGTLTASQIASVNAASVGAGLTAAQISSVNAAAVGNGLTGTQIAASTITGSNIVAGTITAGNIAAGAITATQLAANSVTSAAIVAGTIVSSDIAANTIVAANIATGTITATQIAANTITSSQIAANTITAGQIAASTITSSQIAANTIVGGNIAANTIVASNLSVSTLSAITANLGTITAGDIGGTTLHGGSFGSGYAWPTSGGGFHLSGNGLLLGNPNVGSYMQINSDGSIYSPAFSVTSAGVMTIAQANVINTLNIAGQAVTLPTIVFTAAVTAYVTTITAIQTVTLTATGYPILINFNCAVTPSTSASIPVVSIVRNISGVYTTPYTTTVYCPSVGNATNFAASIVDTPPAGSVTYTMWLAPQSSSLPARAQNCTIATVEYRR</sequence>
<evidence type="ECO:0000259" key="2">
    <source>
        <dbReference type="Pfam" id="PF13550"/>
    </source>
</evidence>
<protein>
    <submittedName>
        <fullName evidence="4">Uncharacterized protein</fullName>
    </submittedName>
</protein>
<dbReference type="OrthoDB" id="109844at2"/>
<proteinExistence type="predicted"/>
<evidence type="ECO:0000259" key="3">
    <source>
        <dbReference type="Pfam" id="PF24801"/>
    </source>
</evidence>
<name>A0A4R5VWD6_9BURK</name>
<dbReference type="Gene3D" id="2.60.40.10">
    <property type="entry name" value="Immunoglobulins"/>
    <property type="match status" value="1"/>
</dbReference>
<dbReference type="InterPro" id="IPR053171">
    <property type="entry name" value="Viral_Tip_Attach_Protein"/>
</dbReference>
<dbReference type="Pfam" id="PF13550">
    <property type="entry name" value="Phage-tail_3"/>
    <property type="match status" value="1"/>
</dbReference>
<evidence type="ECO:0000313" key="4">
    <source>
        <dbReference type="EMBL" id="TDK63559.1"/>
    </source>
</evidence>
<keyword evidence="5" id="KW-1185">Reference proteome</keyword>
<dbReference type="PANTHER" id="PTHR36251:SF2">
    <property type="entry name" value="GIFSY-2 PROPHAGE HOST SPECIFICITY PROTEIN J, PHAGE LAMBDA"/>
    <property type="match status" value="1"/>
</dbReference>